<proteinExistence type="predicted"/>
<evidence type="ECO:0000256" key="1">
    <source>
        <dbReference type="SAM" id="SignalP"/>
    </source>
</evidence>
<feature type="chain" id="PRO_5042109841" evidence="1">
    <location>
        <begin position="18"/>
        <end position="76"/>
    </location>
</feature>
<feature type="signal peptide" evidence="1">
    <location>
        <begin position="1"/>
        <end position="17"/>
    </location>
</feature>
<keyword evidence="1" id="KW-0732">Signal</keyword>
<evidence type="ECO:0000313" key="2">
    <source>
        <dbReference type="Proteomes" id="UP000887575"/>
    </source>
</evidence>
<dbReference type="WBParaSite" id="MBELARI_LOCUS16302">
    <property type="protein sequence ID" value="MBELARI_LOCUS16302"/>
    <property type="gene ID" value="MBELARI_LOCUS16302"/>
</dbReference>
<organism evidence="2 3">
    <name type="scientific">Mesorhabditis belari</name>
    <dbReference type="NCBI Taxonomy" id="2138241"/>
    <lineage>
        <taxon>Eukaryota</taxon>
        <taxon>Metazoa</taxon>
        <taxon>Ecdysozoa</taxon>
        <taxon>Nematoda</taxon>
        <taxon>Chromadorea</taxon>
        <taxon>Rhabditida</taxon>
        <taxon>Rhabditina</taxon>
        <taxon>Rhabditomorpha</taxon>
        <taxon>Rhabditoidea</taxon>
        <taxon>Rhabditidae</taxon>
        <taxon>Mesorhabditinae</taxon>
        <taxon>Mesorhabditis</taxon>
    </lineage>
</organism>
<sequence>MICLVSLLGQFGLMIYADHKAEIQANIAMATLILNLVSDCSTLCEAYIGLAVNGTLRKALFSMLFKRASVSHQEIP</sequence>
<protein>
    <submittedName>
        <fullName evidence="3">Uncharacterized protein</fullName>
    </submittedName>
</protein>
<evidence type="ECO:0000313" key="3">
    <source>
        <dbReference type="WBParaSite" id="MBELARI_LOCUS16302"/>
    </source>
</evidence>
<accession>A0AAF3EQE2</accession>
<keyword evidence="2" id="KW-1185">Reference proteome</keyword>
<reference evidence="3" key="1">
    <citation type="submission" date="2024-02" db="UniProtKB">
        <authorList>
            <consortium name="WormBaseParasite"/>
        </authorList>
    </citation>
    <scope>IDENTIFICATION</scope>
</reference>
<name>A0AAF3EQE2_9BILA</name>
<dbReference type="Proteomes" id="UP000887575">
    <property type="component" value="Unassembled WGS sequence"/>
</dbReference>
<dbReference type="AlphaFoldDB" id="A0AAF3EQE2"/>